<keyword evidence="2" id="KW-1133">Transmembrane helix</keyword>
<feature type="transmembrane region" description="Helical" evidence="2">
    <location>
        <begin position="99"/>
        <end position="124"/>
    </location>
</feature>
<keyword evidence="4" id="KW-1185">Reference proteome</keyword>
<feature type="transmembrane region" description="Helical" evidence="2">
    <location>
        <begin position="72"/>
        <end position="93"/>
    </location>
</feature>
<accession>A0ABQ3F2D3</accession>
<evidence type="ECO:0000313" key="4">
    <source>
        <dbReference type="Proteomes" id="UP000642673"/>
    </source>
</evidence>
<reference evidence="4" key="1">
    <citation type="journal article" date="2019" name="Int. J. Syst. Evol. Microbiol.">
        <title>The Global Catalogue of Microorganisms (GCM) 10K type strain sequencing project: providing services to taxonomists for standard genome sequencing and annotation.</title>
        <authorList>
            <consortium name="The Broad Institute Genomics Platform"/>
            <consortium name="The Broad Institute Genome Sequencing Center for Infectious Disease"/>
            <person name="Wu L."/>
            <person name="Ma J."/>
        </authorList>
    </citation>
    <scope>NUCLEOTIDE SEQUENCE [LARGE SCALE GENOMIC DNA]</scope>
    <source>
        <strain evidence="4">JCM 4738</strain>
    </source>
</reference>
<evidence type="ECO:0000256" key="1">
    <source>
        <dbReference type="SAM" id="MobiDB-lite"/>
    </source>
</evidence>
<keyword evidence="2" id="KW-0812">Transmembrane</keyword>
<dbReference type="Proteomes" id="UP000642673">
    <property type="component" value="Unassembled WGS sequence"/>
</dbReference>
<name>A0ABQ3F2D3_9ACTN</name>
<feature type="compositionally biased region" description="Basic and acidic residues" evidence="1">
    <location>
        <begin position="147"/>
        <end position="158"/>
    </location>
</feature>
<organism evidence="3 4">
    <name type="scientific">Streptomyces cirratus</name>
    <dbReference type="NCBI Taxonomy" id="68187"/>
    <lineage>
        <taxon>Bacteria</taxon>
        <taxon>Bacillati</taxon>
        <taxon>Actinomycetota</taxon>
        <taxon>Actinomycetes</taxon>
        <taxon>Kitasatosporales</taxon>
        <taxon>Streptomycetaceae</taxon>
        <taxon>Streptomyces</taxon>
    </lineage>
</organism>
<evidence type="ECO:0000256" key="2">
    <source>
        <dbReference type="SAM" id="Phobius"/>
    </source>
</evidence>
<feature type="region of interest" description="Disordered" evidence="1">
    <location>
        <begin position="135"/>
        <end position="182"/>
    </location>
</feature>
<gene>
    <name evidence="3" type="ORF">GCM10010347_56420</name>
</gene>
<dbReference type="EMBL" id="BMVP01000016">
    <property type="protein sequence ID" value="GHB78732.1"/>
    <property type="molecule type" value="Genomic_DNA"/>
</dbReference>
<keyword evidence="2" id="KW-0472">Membrane</keyword>
<comment type="caution">
    <text evidence="3">The sequence shown here is derived from an EMBL/GenBank/DDBJ whole genome shotgun (WGS) entry which is preliminary data.</text>
</comment>
<sequence>MWVSNADRAVGSEWTMSTTDDAVTDGPVADESVVDDPVYEDHVGAGTTATRRSLWVEEPARRYRMPDPVRASAVRAVLIVALTLMQATVSFFLTLTGSWLALPMVLGAIAGTVVATWAVLDVLITRQMWNQRHGVLSQPSSTARGGGRAEHRAGREARSGAPGRVPRIRPAEGGRLAAHGRG</sequence>
<evidence type="ECO:0000313" key="3">
    <source>
        <dbReference type="EMBL" id="GHB78732.1"/>
    </source>
</evidence>
<protein>
    <submittedName>
        <fullName evidence="3">Uncharacterized protein</fullName>
    </submittedName>
</protein>
<proteinExistence type="predicted"/>